<keyword evidence="14" id="KW-1015">Disulfide bond</keyword>
<dbReference type="GeneID" id="105116082"/>
<evidence type="ECO:0000259" key="22">
    <source>
        <dbReference type="PROSITE" id="PS50927"/>
    </source>
</evidence>
<dbReference type="PROSITE" id="PS00108">
    <property type="entry name" value="PROTEIN_KINASE_ST"/>
    <property type="match status" value="1"/>
</dbReference>
<dbReference type="InterPro" id="IPR003609">
    <property type="entry name" value="Pan_app"/>
</dbReference>
<evidence type="ECO:0000256" key="1">
    <source>
        <dbReference type="ARBA" id="ARBA00004251"/>
    </source>
</evidence>
<keyword evidence="7 19" id="KW-0812">Transmembrane</keyword>
<accession>A0AAJ6XAC5</accession>
<organism evidence="24 25">
    <name type="scientific">Populus euphratica</name>
    <name type="common">Euphrates poplar</name>
    <dbReference type="NCBI Taxonomy" id="75702"/>
    <lineage>
        <taxon>Eukaryota</taxon>
        <taxon>Viridiplantae</taxon>
        <taxon>Streptophyta</taxon>
        <taxon>Embryophyta</taxon>
        <taxon>Tracheophyta</taxon>
        <taxon>Spermatophyta</taxon>
        <taxon>Magnoliopsida</taxon>
        <taxon>eudicotyledons</taxon>
        <taxon>Gunneridae</taxon>
        <taxon>Pentapetalae</taxon>
        <taxon>rosids</taxon>
        <taxon>fabids</taxon>
        <taxon>Malpighiales</taxon>
        <taxon>Salicaceae</taxon>
        <taxon>Saliceae</taxon>
        <taxon>Populus</taxon>
    </lineage>
</organism>
<dbReference type="SUPFAM" id="SSF56112">
    <property type="entry name" value="Protein kinase-like (PK-like)"/>
    <property type="match status" value="1"/>
</dbReference>
<comment type="subcellular location">
    <subcellularLocation>
        <location evidence="1">Cell membrane</location>
        <topology evidence="1">Single-pass type I membrane protein</topology>
    </subcellularLocation>
</comment>
<comment type="similarity">
    <text evidence="3">In the C-terminal section; belongs to the protein kinase superfamily. Ser/Thr protein kinase family.</text>
</comment>
<feature type="domain" description="Apple" evidence="23">
    <location>
        <begin position="340"/>
        <end position="424"/>
    </location>
</feature>
<keyword evidence="5 17" id="KW-0723">Serine/threonine-protein kinase</keyword>
<evidence type="ECO:0000256" key="4">
    <source>
        <dbReference type="ARBA" id="ARBA00022475"/>
    </source>
</evidence>
<comment type="similarity">
    <text evidence="17">Belongs to the protein kinase superfamily. Ser/Thr protein kinase family.</text>
</comment>
<comment type="catalytic activity">
    <reaction evidence="17">
        <text>L-seryl-[protein] + ATP = O-phospho-L-seryl-[protein] + ADP + H(+)</text>
        <dbReference type="Rhea" id="RHEA:17989"/>
        <dbReference type="Rhea" id="RHEA-COMP:9863"/>
        <dbReference type="Rhea" id="RHEA-COMP:11604"/>
        <dbReference type="ChEBI" id="CHEBI:15378"/>
        <dbReference type="ChEBI" id="CHEBI:29999"/>
        <dbReference type="ChEBI" id="CHEBI:30616"/>
        <dbReference type="ChEBI" id="CHEBI:83421"/>
        <dbReference type="ChEBI" id="CHEBI:456216"/>
        <dbReference type="EC" id="2.7.11.1"/>
    </reaction>
</comment>
<dbReference type="AlphaFoldDB" id="A0AAJ6XAC5"/>
<feature type="domain" description="Bulb-type lectin" evidence="22">
    <location>
        <begin position="28"/>
        <end position="149"/>
    </location>
</feature>
<evidence type="ECO:0000256" key="10">
    <source>
        <dbReference type="ARBA" id="ARBA00022777"/>
    </source>
</evidence>
<sequence>MGFVSCKFVAVLLLLFLLLFCFDFGVAVDIITSSQFIKDPEAIVSASNIFKLGFFSPVNSTNRYVGIWYNAMPTVNLVWVANRNKPLNDSSGVLKIFQDGNLVVLNGQQEILWSSNVLAGVKDSRAQLTDEGNLVLLGKNNGNVLWESFQQLCNTLLPNMRLSANARTGESTVLTSWISPSDPSVGRFSVSMDPLRIPEVFVWNYKSPYWRSGPWNGQIFIGIPEMKSVYLDGFNLAKTADGAVSLSFTYVNQPTSNFVLRSDGSLIERSWKVENQDWLYIWNRPETECDIYGKCGAFGSCNAMNSPICSCLRGFAPKNPDEWNKGNWTSGCVRRTPLECTETQNIREVNPADGFLKLEMIKVPDFSEWSSPNSELECRNECLSNCSCIAYSYYKGIGCMLWTRSLIDIQKFSVGGADLYLRLAYSELDKKKSVKIVISITVIFGTIAFSTCAFLSWRWMVKHGERKRKSKEISLSKSEEPCRPPSDGNMIRNSGGKVKLQELPAVFSLQELENATNSFEISNKLGEGGFGPVYRGKLPDGQEIAVKRLSRASQQGLEEFMNEVSVISKLQHRNLVKLLAYCVEGEEKMLVYEYMPNKSLDAFLFDSAKHELLDWKKRFNIIEGVCRGLLYLHRDSRLRIIHRDLKASNILLDQELNAKISDFGMARSFGGSEDQAKTTRVVGTYGYMAPEYAMEGRFSEKSDVYSFGVLLLEIISGRRNSSFYDNEKDLSFLGFVCPSNSVPL</sequence>
<dbReference type="PROSITE" id="PS50927">
    <property type="entry name" value="BULB_LECTIN"/>
    <property type="match status" value="1"/>
</dbReference>
<evidence type="ECO:0000256" key="3">
    <source>
        <dbReference type="ARBA" id="ARBA00010217"/>
    </source>
</evidence>
<dbReference type="SMART" id="SM00108">
    <property type="entry name" value="B_lectin"/>
    <property type="match status" value="1"/>
</dbReference>
<dbReference type="FunFam" id="2.90.10.10:FF:000001">
    <property type="entry name" value="G-type lectin S-receptor-like serine/threonine-protein kinase"/>
    <property type="match status" value="1"/>
</dbReference>
<dbReference type="GO" id="GO:0004674">
    <property type="term" value="F:protein serine/threonine kinase activity"/>
    <property type="evidence" value="ECO:0007669"/>
    <property type="project" value="UniProtKB-KW"/>
</dbReference>
<keyword evidence="11 17" id="KW-0067">ATP-binding</keyword>
<dbReference type="InterPro" id="IPR011009">
    <property type="entry name" value="Kinase-like_dom_sf"/>
</dbReference>
<dbReference type="GO" id="GO:0005886">
    <property type="term" value="C:plasma membrane"/>
    <property type="evidence" value="ECO:0007669"/>
    <property type="project" value="UniProtKB-SubCell"/>
</dbReference>
<feature type="domain" description="Protein kinase" evidence="21">
    <location>
        <begin position="519"/>
        <end position="744"/>
    </location>
</feature>
<dbReference type="Proteomes" id="UP000694918">
    <property type="component" value="Unplaced"/>
</dbReference>
<dbReference type="Pfam" id="PF08276">
    <property type="entry name" value="PAN_2"/>
    <property type="match status" value="1"/>
</dbReference>
<dbReference type="CDD" id="cd00054">
    <property type="entry name" value="EGF_CA"/>
    <property type="match status" value="1"/>
</dbReference>
<dbReference type="GO" id="GO:0005524">
    <property type="term" value="F:ATP binding"/>
    <property type="evidence" value="ECO:0007669"/>
    <property type="project" value="UniProtKB-KW"/>
</dbReference>
<evidence type="ECO:0000256" key="6">
    <source>
        <dbReference type="ARBA" id="ARBA00022679"/>
    </source>
</evidence>
<evidence type="ECO:0000256" key="12">
    <source>
        <dbReference type="ARBA" id="ARBA00022989"/>
    </source>
</evidence>
<dbReference type="InterPro" id="IPR000858">
    <property type="entry name" value="S_locus_glycoprot_dom"/>
</dbReference>
<dbReference type="KEGG" id="peu:105116082"/>
<protein>
    <recommendedName>
        <fullName evidence="17">Receptor-like serine/threonine-protein kinase</fullName>
        <ecNumber evidence="17">2.7.11.1</ecNumber>
    </recommendedName>
</protein>
<dbReference type="SUPFAM" id="SSF51110">
    <property type="entry name" value="alpha-D-mannose-specific plant lectins"/>
    <property type="match status" value="1"/>
</dbReference>
<feature type="chain" id="PRO_5042533515" description="Receptor-like serine/threonine-protein kinase" evidence="20">
    <location>
        <begin position="28"/>
        <end position="744"/>
    </location>
</feature>
<dbReference type="PIRSF" id="PIRSF000641">
    <property type="entry name" value="SRK"/>
    <property type="match status" value="1"/>
</dbReference>
<dbReference type="PROSITE" id="PS50948">
    <property type="entry name" value="PAN"/>
    <property type="match status" value="1"/>
</dbReference>
<evidence type="ECO:0000256" key="20">
    <source>
        <dbReference type="SAM" id="SignalP"/>
    </source>
</evidence>
<dbReference type="SMART" id="SM00473">
    <property type="entry name" value="PAN_AP"/>
    <property type="match status" value="1"/>
</dbReference>
<dbReference type="InterPro" id="IPR036426">
    <property type="entry name" value="Bulb-type_lectin_dom_sf"/>
</dbReference>
<dbReference type="Pfam" id="PF01453">
    <property type="entry name" value="B_lectin"/>
    <property type="match status" value="1"/>
</dbReference>
<dbReference type="FunFam" id="3.30.200.20:FF:000418">
    <property type="entry name" value="G-type lectin S-receptor-like serine/threonine-protein kinase"/>
    <property type="match status" value="1"/>
</dbReference>
<feature type="region of interest" description="Disordered" evidence="18">
    <location>
        <begin position="470"/>
        <end position="493"/>
    </location>
</feature>
<comment type="similarity">
    <text evidence="2">In the N-terminal section; belongs to the leguminous lectin family.</text>
</comment>
<dbReference type="GO" id="GO:0048544">
    <property type="term" value="P:recognition of pollen"/>
    <property type="evidence" value="ECO:0007669"/>
    <property type="project" value="InterPro"/>
</dbReference>
<dbReference type="CDD" id="cd14066">
    <property type="entry name" value="STKc_IRAK"/>
    <property type="match status" value="1"/>
</dbReference>
<dbReference type="InterPro" id="IPR001245">
    <property type="entry name" value="Ser-Thr/Tyr_kinase_cat_dom"/>
</dbReference>
<evidence type="ECO:0000313" key="24">
    <source>
        <dbReference type="Proteomes" id="UP000694918"/>
    </source>
</evidence>
<evidence type="ECO:0000256" key="17">
    <source>
        <dbReference type="PIRNR" id="PIRNR000641"/>
    </source>
</evidence>
<dbReference type="CDD" id="cd00028">
    <property type="entry name" value="B_lectin"/>
    <property type="match status" value="1"/>
</dbReference>
<dbReference type="SMART" id="SM00220">
    <property type="entry name" value="S_TKc"/>
    <property type="match status" value="1"/>
</dbReference>
<reference evidence="25" key="1">
    <citation type="submission" date="2025-08" db="UniProtKB">
        <authorList>
            <consortium name="RefSeq"/>
        </authorList>
    </citation>
    <scope>IDENTIFICATION</scope>
</reference>
<dbReference type="GO" id="GO:0002229">
    <property type="term" value="P:defense response to oomycetes"/>
    <property type="evidence" value="ECO:0007669"/>
    <property type="project" value="UniProtKB-ARBA"/>
</dbReference>
<evidence type="ECO:0000256" key="5">
    <source>
        <dbReference type="ARBA" id="ARBA00022527"/>
    </source>
</evidence>
<keyword evidence="9 17" id="KW-0547">Nucleotide-binding</keyword>
<feature type="transmembrane region" description="Helical" evidence="19">
    <location>
        <begin position="436"/>
        <end position="461"/>
    </location>
</feature>
<evidence type="ECO:0000256" key="11">
    <source>
        <dbReference type="ARBA" id="ARBA00022840"/>
    </source>
</evidence>
<dbReference type="Pfam" id="PF00954">
    <property type="entry name" value="S_locus_glycop"/>
    <property type="match status" value="1"/>
</dbReference>
<dbReference type="InterPro" id="IPR008271">
    <property type="entry name" value="Ser/Thr_kinase_AS"/>
</dbReference>
<dbReference type="FunFam" id="1.10.510.10:FF:000240">
    <property type="entry name" value="Lectin-domain containing receptor kinase A4.3"/>
    <property type="match status" value="1"/>
</dbReference>
<evidence type="ECO:0000256" key="18">
    <source>
        <dbReference type="SAM" id="MobiDB-lite"/>
    </source>
</evidence>
<dbReference type="Gene3D" id="2.90.10.10">
    <property type="entry name" value="Bulb-type lectin domain"/>
    <property type="match status" value="1"/>
</dbReference>
<dbReference type="EC" id="2.7.11.1" evidence="17"/>
<keyword evidence="15" id="KW-0675">Receptor</keyword>
<evidence type="ECO:0000256" key="14">
    <source>
        <dbReference type="ARBA" id="ARBA00023157"/>
    </source>
</evidence>
<evidence type="ECO:0000259" key="23">
    <source>
        <dbReference type="PROSITE" id="PS50948"/>
    </source>
</evidence>
<dbReference type="InterPro" id="IPR001480">
    <property type="entry name" value="Bulb-type_lectin_dom"/>
</dbReference>
<evidence type="ECO:0000256" key="7">
    <source>
        <dbReference type="ARBA" id="ARBA00022692"/>
    </source>
</evidence>
<dbReference type="CDD" id="cd01098">
    <property type="entry name" value="PAN_AP_plant"/>
    <property type="match status" value="1"/>
</dbReference>
<evidence type="ECO:0000256" key="13">
    <source>
        <dbReference type="ARBA" id="ARBA00023136"/>
    </source>
</evidence>
<gene>
    <name evidence="25" type="primary">LOC105116082</name>
</gene>
<dbReference type="InterPro" id="IPR024171">
    <property type="entry name" value="SRK-like_kinase"/>
</dbReference>
<name>A0AAJ6XAC5_POPEU</name>
<proteinExistence type="inferred from homology"/>
<keyword evidence="12 19" id="KW-1133">Transmembrane helix</keyword>
<evidence type="ECO:0000256" key="9">
    <source>
        <dbReference type="ARBA" id="ARBA00022741"/>
    </source>
</evidence>
<feature type="compositionally biased region" description="Basic and acidic residues" evidence="18">
    <location>
        <begin position="471"/>
        <end position="482"/>
    </location>
</feature>
<dbReference type="PANTHER" id="PTHR32444">
    <property type="entry name" value="BULB-TYPE LECTIN DOMAIN-CONTAINING PROTEIN"/>
    <property type="match status" value="1"/>
</dbReference>
<evidence type="ECO:0000259" key="21">
    <source>
        <dbReference type="PROSITE" id="PS50011"/>
    </source>
</evidence>
<dbReference type="PROSITE" id="PS50011">
    <property type="entry name" value="PROTEIN_KINASE_DOM"/>
    <property type="match status" value="1"/>
</dbReference>
<evidence type="ECO:0000256" key="16">
    <source>
        <dbReference type="ARBA" id="ARBA00023180"/>
    </source>
</evidence>
<dbReference type="Gene3D" id="3.30.200.20">
    <property type="entry name" value="Phosphorylase Kinase, domain 1"/>
    <property type="match status" value="1"/>
</dbReference>
<keyword evidence="16" id="KW-0325">Glycoprotein</keyword>
<evidence type="ECO:0000313" key="25">
    <source>
        <dbReference type="RefSeq" id="XP_011011563.1"/>
    </source>
</evidence>
<keyword evidence="13 19" id="KW-0472">Membrane</keyword>
<evidence type="ECO:0000256" key="19">
    <source>
        <dbReference type="SAM" id="Phobius"/>
    </source>
</evidence>
<evidence type="ECO:0000256" key="8">
    <source>
        <dbReference type="ARBA" id="ARBA00022729"/>
    </source>
</evidence>
<evidence type="ECO:0000256" key="15">
    <source>
        <dbReference type="ARBA" id="ARBA00023170"/>
    </source>
</evidence>
<keyword evidence="24" id="KW-1185">Reference proteome</keyword>
<evidence type="ECO:0000256" key="2">
    <source>
        <dbReference type="ARBA" id="ARBA00008536"/>
    </source>
</evidence>
<dbReference type="PANTHER" id="PTHR32444:SF198">
    <property type="entry name" value="BULB-TYPE LECTIN DOMAIN-CONTAINING PROTEIN"/>
    <property type="match status" value="1"/>
</dbReference>
<keyword evidence="6 17" id="KW-0808">Transferase</keyword>
<keyword evidence="10 17" id="KW-0418">Kinase</keyword>
<keyword evidence="4" id="KW-1003">Cell membrane</keyword>
<dbReference type="Gene3D" id="1.10.510.10">
    <property type="entry name" value="Transferase(Phosphotransferase) domain 1"/>
    <property type="match status" value="1"/>
</dbReference>
<feature type="signal peptide" evidence="20">
    <location>
        <begin position="1"/>
        <end position="27"/>
    </location>
</feature>
<keyword evidence="8 20" id="KW-0732">Signal</keyword>
<comment type="catalytic activity">
    <reaction evidence="17">
        <text>L-threonyl-[protein] + ATP = O-phospho-L-threonyl-[protein] + ADP + H(+)</text>
        <dbReference type="Rhea" id="RHEA:46608"/>
        <dbReference type="Rhea" id="RHEA-COMP:11060"/>
        <dbReference type="Rhea" id="RHEA-COMP:11605"/>
        <dbReference type="ChEBI" id="CHEBI:15378"/>
        <dbReference type="ChEBI" id="CHEBI:30013"/>
        <dbReference type="ChEBI" id="CHEBI:30616"/>
        <dbReference type="ChEBI" id="CHEBI:61977"/>
        <dbReference type="ChEBI" id="CHEBI:456216"/>
        <dbReference type="EC" id="2.7.11.1"/>
    </reaction>
</comment>
<dbReference type="Pfam" id="PF07714">
    <property type="entry name" value="PK_Tyr_Ser-Thr"/>
    <property type="match status" value="1"/>
</dbReference>
<dbReference type="RefSeq" id="XP_011011563.1">
    <property type="nucleotide sequence ID" value="XM_011013261.1"/>
</dbReference>
<dbReference type="InterPro" id="IPR000719">
    <property type="entry name" value="Prot_kinase_dom"/>
</dbReference>